<feature type="compositionally biased region" description="Basic and acidic residues" evidence="1">
    <location>
        <begin position="79"/>
        <end position="91"/>
    </location>
</feature>
<evidence type="ECO:0000256" key="1">
    <source>
        <dbReference type="SAM" id="MobiDB-lite"/>
    </source>
</evidence>
<name>A0ABD1SLF9_9LAMI</name>
<comment type="caution">
    <text evidence="2">The sequence shown here is derived from an EMBL/GenBank/DDBJ whole genome shotgun (WGS) entry which is preliminary data.</text>
</comment>
<evidence type="ECO:0000313" key="3">
    <source>
        <dbReference type="Proteomes" id="UP001604277"/>
    </source>
</evidence>
<dbReference type="EMBL" id="JBFOLJ010000010">
    <property type="protein sequence ID" value="KAL2501551.1"/>
    <property type="molecule type" value="Genomic_DNA"/>
</dbReference>
<dbReference type="Proteomes" id="UP001604277">
    <property type="component" value="Unassembled WGS sequence"/>
</dbReference>
<reference evidence="3" key="1">
    <citation type="submission" date="2024-07" db="EMBL/GenBank/DDBJ databases">
        <title>Two chromosome-level genome assemblies of Korean endemic species Abeliophyllum distichum and Forsythia ovata (Oleaceae).</title>
        <authorList>
            <person name="Jang H."/>
        </authorList>
    </citation>
    <scope>NUCLEOTIDE SEQUENCE [LARGE SCALE GENOMIC DNA]</scope>
</reference>
<proteinExistence type="predicted"/>
<protein>
    <submittedName>
        <fullName evidence="2">Uncharacterized protein</fullName>
    </submittedName>
</protein>
<sequence length="140" mass="14996">MLMHLVQSWRSGIEVCATPQKNGVVSTVSREGVTQLCLTLLESSVSFSSSMALFGTAFSPSLLETSFSLSDRLSFFDESRDSSGMREDKTHTATSSTNGTVATKTGVVHGTRSCGRRVSFLPTTTAPLNLNTGKVKTSHE</sequence>
<organism evidence="2 3">
    <name type="scientific">Forsythia ovata</name>
    <dbReference type="NCBI Taxonomy" id="205694"/>
    <lineage>
        <taxon>Eukaryota</taxon>
        <taxon>Viridiplantae</taxon>
        <taxon>Streptophyta</taxon>
        <taxon>Embryophyta</taxon>
        <taxon>Tracheophyta</taxon>
        <taxon>Spermatophyta</taxon>
        <taxon>Magnoliopsida</taxon>
        <taxon>eudicotyledons</taxon>
        <taxon>Gunneridae</taxon>
        <taxon>Pentapetalae</taxon>
        <taxon>asterids</taxon>
        <taxon>lamiids</taxon>
        <taxon>Lamiales</taxon>
        <taxon>Oleaceae</taxon>
        <taxon>Forsythieae</taxon>
        <taxon>Forsythia</taxon>
    </lineage>
</organism>
<keyword evidence="3" id="KW-1185">Reference proteome</keyword>
<accession>A0ABD1SLF9</accession>
<gene>
    <name evidence="2" type="ORF">Fot_35399</name>
</gene>
<dbReference type="AlphaFoldDB" id="A0ABD1SLF9"/>
<evidence type="ECO:0000313" key="2">
    <source>
        <dbReference type="EMBL" id="KAL2501551.1"/>
    </source>
</evidence>
<feature type="region of interest" description="Disordered" evidence="1">
    <location>
        <begin position="79"/>
        <end position="100"/>
    </location>
</feature>